<dbReference type="InterPro" id="IPR018961">
    <property type="entry name" value="DnaJ_homolog_subfam-C_membr-28"/>
</dbReference>
<dbReference type="PANTHER" id="PTHR39158">
    <property type="entry name" value="OS08G0560600 PROTEIN"/>
    <property type="match status" value="1"/>
</dbReference>
<gene>
    <name evidence="2" type="ORF">U2I54_22670</name>
</gene>
<organism evidence="2 3">
    <name type="scientific">Bacillus bingmayongensis</name>
    <dbReference type="NCBI Taxonomy" id="1150157"/>
    <lineage>
        <taxon>Bacteria</taxon>
        <taxon>Bacillati</taxon>
        <taxon>Bacillota</taxon>
        <taxon>Bacilli</taxon>
        <taxon>Bacillales</taxon>
        <taxon>Bacillaceae</taxon>
        <taxon>Bacillus</taxon>
    </lineage>
</organism>
<feature type="domain" description="DnaJ homologue subfamily C member 28 conserved" evidence="1">
    <location>
        <begin position="35"/>
        <end position="95"/>
    </location>
</feature>
<proteinExistence type="predicted"/>
<reference evidence="3" key="1">
    <citation type="submission" date="2023-11" db="EMBL/GenBank/DDBJ databases">
        <title>Genome Sequence of Bacillus pseudomycoides stain BUPM19.</title>
        <authorList>
            <person name="Farhat A."/>
        </authorList>
    </citation>
    <scope>NUCLEOTIDE SEQUENCE [LARGE SCALE GENOMIC DNA]</scope>
    <source>
        <strain evidence="3">BUPM19</strain>
    </source>
</reference>
<keyword evidence="3" id="KW-1185">Reference proteome</keyword>
<dbReference type="EMBL" id="JAXOVW010000083">
    <property type="protein sequence ID" value="MDZ5609780.1"/>
    <property type="molecule type" value="Genomic_DNA"/>
</dbReference>
<sequence length="138" mass="16312">MDQKDLDKELKNQEILVKDEKVWDFTYEDHISSIVKRAEKSGDFDDLPGKGKPLNIDKSLSYNPEKQLYKTLKDNHVLPRWIELSREIDHLKEKLEEKNISSKEAAKLVRMINKKILEHNLICPPSVQKMRVKLERVF</sequence>
<dbReference type="InterPro" id="IPR052573">
    <property type="entry name" value="DnaJ_C_subfamily_28"/>
</dbReference>
<accession>A0ABU5K204</accession>
<evidence type="ECO:0000313" key="3">
    <source>
        <dbReference type="Proteomes" id="UP001291930"/>
    </source>
</evidence>
<dbReference type="RefSeq" id="WP_374219171.1">
    <property type="nucleotide sequence ID" value="NZ_JAXOVW010000083.1"/>
</dbReference>
<dbReference type="Pfam" id="PF09350">
    <property type="entry name" value="DJC28_CD"/>
    <property type="match status" value="1"/>
</dbReference>
<dbReference type="Proteomes" id="UP001291930">
    <property type="component" value="Unassembled WGS sequence"/>
</dbReference>
<evidence type="ECO:0000259" key="1">
    <source>
        <dbReference type="Pfam" id="PF09350"/>
    </source>
</evidence>
<comment type="caution">
    <text evidence="2">The sequence shown here is derived from an EMBL/GenBank/DDBJ whole genome shotgun (WGS) entry which is preliminary data.</text>
</comment>
<protein>
    <submittedName>
        <fullName evidence="2">DUF1992 domain-containing protein</fullName>
    </submittedName>
</protein>
<name>A0ABU5K204_9BACI</name>
<dbReference type="PANTHER" id="PTHR39158:SF1">
    <property type="entry name" value="DNAJ HOMOLOG SUBFAMILY C MEMBER 28"/>
    <property type="match status" value="1"/>
</dbReference>
<evidence type="ECO:0000313" key="2">
    <source>
        <dbReference type="EMBL" id="MDZ5609780.1"/>
    </source>
</evidence>